<dbReference type="InterPro" id="IPR036188">
    <property type="entry name" value="FAD/NAD-bd_sf"/>
</dbReference>
<dbReference type="PRINTS" id="PR00368">
    <property type="entry name" value="FADPNR"/>
</dbReference>
<dbReference type="Gene3D" id="3.50.50.60">
    <property type="entry name" value="FAD/NAD(P)-binding domain"/>
    <property type="match status" value="2"/>
</dbReference>
<name>A0ABX0SLG7_9ACTN</name>
<dbReference type="EMBL" id="JAAMOZ010000001">
    <property type="protein sequence ID" value="NIH57577.1"/>
    <property type="molecule type" value="Genomic_DNA"/>
</dbReference>
<evidence type="ECO:0000256" key="1">
    <source>
        <dbReference type="ARBA" id="ARBA00023002"/>
    </source>
</evidence>
<dbReference type="InterPro" id="IPR023753">
    <property type="entry name" value="FAD/NAD-binding_dom"/>
</dbReference>
<reference evidence="3 4" key="1">
    <citation type="submission" date="2020-02" db="EMBL/GenBank/DDBJ databases">
        <title>Sequencing the genomes of 1000 actinobacteria strains.</title>
        <authorList>
            <person name="Klenk H.-P."/>
        </authorList>
    </citation>
    <scope>NUCLEOTIDE SEQUENCE [LARGE SCALE GENOMIC DNA]</scope>
    <source>
        <strain evidence="3 4">DSM 19609</strain>
    </source>
</reference>
<evidence type="ECO:0000259" key="2">
    <source>
        <dbReference type="Pfam" id="PF07992"/>
    </source>
</evidence>
<comment type="caution">
    <text evidence="3">The sequence shown here is derived from an EMBL/GenBank/DDBJ whole genome shotgun (WGS) entry which is preliminary data.</text>
</comment>
<sequence length="413" mass="44077">MPGRTTHSTRVAIIGGGPAGLTAARELAGSGEVLVLERESDLGGIPRHANHWGYGVRDLRRVMTGPAYARQLAREALSAGATAWTSAMVTGIDGRSLEVTSPRGVVTVEADAVVLATGARERPRAARRIPGDRPRGVYTTGELQNRVHLHHREIGKRIVVVGAELVSWSAVLTLRHAGARAVLMTSSRPAPETYAAVALAGRVAFGVPVATDTTVERVIGKGQVEGVEVLDHLSGRRRVVACDGVVFTADWIPDHELAVDLGLELEPASLAPRVDTALRTGQPGIFAAGNLLHPVDTADNAALDGRHVARSVERWLAGATEETPGVGLLVEEPLRWMAPGLLRPGDPAPTRGRYLAWVNEYRRFPTVVARQAGRVVGRVRTPWPAAPGRVFRIPASVLEGVDRRGEEVRISLG</sequence>
<dbReference type="RefSeq" id="WP_167167514.1">
    <property type="nucleotide sequence ID" value="NZ_BAAAOO010000007.1"/>
</dbReference>
<dbReference type="Pfam" id="PF07992">
    <property type="entry name" value="Pyr_redox_2"/>
    <property type="match status" value="1"/>
</dbReference>
<evidence type="ECO:0000313" key="4">
    <source>
        <dbReference type="Proteomes" id="UP000749311"/>
    </source>
</evidence>
<feature type="domain" description="FAD/NAD(P)-binding" evidence="2">
    <location>
        <begin position="10"/>
        <end position="303"/>
    </location>
</feature>
<dbReference type="PRINTS" id="PR00469">
    <property type="entry name" value="PNDRDTASEII"/>
</dbReference>
<proteinExistence type="predicted"/>
<dbReference type="PANTHER" id="PTHR42949:SF3">
    <property type="entry name" value="ANAEROBIC GLYCEROL-3-PHOSPHATE DEHYDROGENASE SUBUNIT B"/>
    <property type="match status" value="1"/>
</dbReference>
<dbReference type="Proteomes" id="UP000749311">
    <property type="component" value="Unassembled WGS sequence"/>
</dbReference>
<dbReference type="SUPFAM" id="SSF51905">
    <property type="entry name" value="FAD/NAD(P)-binding domain"/>
    <property type="match status" value="1"/>
</dbReference>
<gene>
    <name evidence="3" type="ORF">FB473_002222</name>
</gene>
<protein>
    <submittedName>
        <fullName evidence="3">Thioredoxin reductase</fullName>
    </submittedName>
</protein>
<evidence type="ECO:0000313" key="3">
    <source>
        <dbReference type="EMBL" id="NIH57577.1"/>
    </source>
</evidence>
<organism evidence="3 4">
    <name type="scientific">Brooklawnia cerclae</name>
    <dbReference type="NCBI Taxonomy" id="349934"/>
    <lineage>
        <taxon>Bacteria</taxon>
        <taxon>Bacillati</taxon>
        <taxon>Actinomycetota</taxon>
        <taxon>Actinomycetes</taxon>
        <taxon>Propionibacteriales</taxon>
        <taxon>Propionibacteriaceae</taxon>
        <taxon>Brooklawnia</taxon>
    </lineage>
</organism>
<dbReference type="InterPro" id="IPR051691">
    <property type="entry name" value="Metab_Enz_Cyan_OpOx_G3PDH"/>
</dbReference>
<dbReference type="PANTHER" id="PTHR42949">
    <property type="entry name" value="ANAEROBIC GLYCEROL-3-PHOSPHATE DEHYDROGENASE SUBUNIT B"/>
    <property type="match status" value="1"/>
</dbReference>
<accession>A0ABX0SLG7</accession>
<keyword evidence="4" id="KW-1185">Reference proteome</keyword>
<keyword evidence="1" id="KW-0560">Oxidoreductase</keyword>